<dbReference type="AlphaFoldDB" id="A0A369AA68"/>
<sequence>MKKIGKKTWLVLSILLLSSFHFLEAQELLFIAKSNKYKVGKYEEFEITFSINAQGIGFKEPKNLREHFTVISGPNSSTFTSISNAGLRIEQTYTFILMPKKMGKFTISEASINVGGKTIYSKPFDIEVVPQVYDESIDPNDPKTIAKKLAFVKIKVPKNNFYVGEVFTVDYLLYYRTGIGNIELLNVPDFKGFYSEILREQVNPYQETVDGELFNVVVLKRMLVFGQKAGTFSPGSLEVRIPTEIQTNSRDLFNPFFRSSTVVNQVSVSQCPTITIKALPTYTYKTPFSGAVGKFRFKANLTKSTANAGDAVSLKLTVEGNGNLKFIQLPEVEFPVQFDVYEPKKTDKISVTSAGMVGSREIEYILIPKYNGEYTLQPLSFTYFDPSENKYVEQVLDRLTLKVTGGEQYVQISEDQRNITTQDKESGYLQRDILFIKQNSNWIKHVQASYYVQVFKWWTLGVSVAITFALLLVLGKQLYGSNIYRKIYFKKQIHQAFIEVEKNYTEPKDRLNLLNQKLQMILSNYTLNNSQITAKKSDDSVSEIANQFKSFNKKIEESIFSGSTNDELIDLYQDIKMYFSKKLKITI</sequence>
<keyword evidence="3" id="KW-1185">Reference proteome</keyword>
<name>A0A369AA68_9FLAO</name>
<comment type="caution">
    <text evidence="2">The sequence shown here is derived from an EMBL/GenBank/DDBJ whole genome shotgun (WGS) entry which is preliminary data.</text>
</comment>
<evidence type="ECO:0000256" key="1">
    <source>
        <dbReference type="SAM" id="Phobius"/>
    </source>
</evidence>
<dbReference type="RefSeq" id="WP_114365582.1">
    <property type="nucleotide sequence ID" value="NZ_BHZF01000001.1"/>
</dbReference>
<evidence type="ECO:0000313" key="3">
    <source>
        <dbReference type="Proteomes" id="UP000253517"/>
    </source>
</evidence>
<feature type="transmembrane region" description="Helical" evidence="1">
    <location>
        <begin position="457"/>
        <end position="475"/>
    </location>
</feature>
<keyword evidence="1" id="KW-1133">Transmembrane helix</keyword>
<accession>A0A369AA68</accession>
<gene>
    <name evidence="2" type="ORF">DES35_101266</name>
</gene>
<dbReference type="EMBL" id="QPJS01000001">
    <property type="protein sequence ID" value="RCX04987.1"/>
    <property type="molecule type" value="Genomic_DNA"/>
</dbReference>
<proteinExistence type="predicted"/>
<dbReference type="PANTHER" id="PTHR40940">
    <property type="entry name" value="PROTEIN BATD-RELATED"/>
    <property type="match status" value="1"/>
</dbReference>
<evidence type="ECO:0000313" key="2">
    <source>
        <dbReference type="EMBL" id="RCX04987.1"/>
    </source>
</evidence>
<dbReference type="Proteomes" id="UP000253517">
    <property type="component" value="Unassembled WGS sequence"/>
</dbReference>
<reference evidence="2 3" key="1">
    <citation type="submission" date="2018-07" db="EMBL/GenBank/DDBJ databases">
        <title>Genomic Encyclopedia of Type Strains, Phase IV (KMG-IV): sequencing the most valuable type-strain genomes for metagenomic binning, comparative biology and taxonomic classification.</title>
        <authorList>
            <person name="Goeker M."/>
        </authorList>
    </citation>
    <scope>NUCLEOTIDE SEQUENCE [LARGE SCALE GENOMIC DNA]</scope>
    <source>
        <strain evidence="2 3">DSM 21410</strain>
    </source>
</reference>
<dbReference type="Pfam" id="PF13584">
    <property type="entry name" value="BatD"/>
    <property type="match status" value="2"/>
</dbReference>
<protein>
    <submittedName>
        <fullName evidence="2">Oxygen tolerance protein BatD</fullName>
    </submittedName>
</protein>
<keyword evidence="1" id="KW-0472">Membrane</keyword>
<dbReference type="InterPro" id="IPR025738">
    <property type="entry name" value="BatD"/>
</dbReference>
<organism evidence="2 3">
    <name type="scientific">Schleiferia thermophila</name>
    <dbReference type="NCBI Taxonomy" id="884107"/>
    <lineage>
        <taxon>Bacteria</taxon>
        <taxon>Pseudomonadati</taxon>
        <taxon>Bacteroidota</taxon>
        <taxon>Flavobacteriia</taxon>
        <taxon>Flavobacteriales</taxon>
        <taxon>Schleiferiaceae</taxon>
        <taxon>Schleiferia</taxon>
    </lineage>
</organism>
<keyword evidence="1" id="KW-0812">Transmembrane</keyword>
<dbReference type="PANTHER" id="PTHR40940:SF2">
    <property type="entry name" value="BATD"/>
    <property type="match status" value="1"/>
</dbReference>